<feature type="transmembrane region" description="Helical" evidence="1">
    <location>
        <begin position="120"/>
        <end position="143"/>
    </location>
</feature>
<dbReference type="SUPFAM" id="SSF55874">
    <property type="entry name" value="ATPase domain of HSP90 chaperone/DNA topoisomerase II/histidine kinase"/>
    <property type="match status" value="1"/>
</dbReference>
<dbReference type="GO" id="GO:0042802">
    <property type="term" value="F:identical protein binding"/>
    <property type="evidence" value="ECO:0007669"/>
    <property type="project" value="TreeGrafter"/>
</dbReference>
<feature type="transmembrane region" description="Helical" evidence="1">
    <location>
        <begin position="89"/>
        <end position="108"/>
    </location>
</feature>
<name>A0A1I0HK22_9FIRM</name>
<dbReference type="InterPro" id="IPR032834">
    <property type="entry name" value="NatK-like_C"/>
</dbReference>
<evidence type="ECO:0000313" key="4">
    <source>
        <dbReference type="Proteomes" id="UP000198508"/>
    </source>
</evidence>
<feature type="transmembrane region" description="Helical" evidence="1">
    <location>
        <begin position="62"/>
        <end position="80"/>
    </location>
</feature>
<proteinExistence type="predicted"/>
<protein>
    <submittedName>
        <fullName evidence="3">GHKL domain-containing protein</fullName>
    </submittedName>
</protein>
<keyword evidence="1" id="KW-0472">Membrane</keyword>
<feature type="domain" description="Sensor histidine kinase NatK-like C-terminal" evidence="2">
    <location>
        <begin position="333"/>
        <end position="428"/>
    </location>
</feature>
<sequence length="438" mass="50092">MNDEACSVFQDLINLAVRMMPIFMCMEPKHKNKENIAAVSAYLWVLMVSMESVFHIDPRAFLTFRGIFSCLFFLVLLVFFKGGLLKKAFLYISAWLFAVLSLPLNEIAARALAGRTGLTLGQIGVIVSLIFAAGFCLFVRFWLKSVVEQLFSQLSNRSGTLLLTYPSVSLVILFIGINTIFSPRSLAGRGMEDVLFFMALCAMILVLYVMILSSTLEIVGRRKTEEELRFARQLISQQREHYNQTLDYIEQVRIIRHDFRHHIHALLNMDKEDQTRYLQNLQRELDTAAEMVFCQNQSVNGLLQEYAARARQDGVEFEARLDLSARVPVDDLTLCIVIGNLLENALEACRRLRENRFIHLQARWMEDHMMMMVENSYNGQIKQSGGKILSSKKDGGLGMMSIRRILSRPGDEFDVCYNENTFTAMVKIMDRTIPENSA</sequence>
<dbReference type="Proteomes" id="UP000198508">
    <property type="component" value="Unassembled WGS sequence"/>
</dbReference>
<dbReference type="EMBL" id="FOIM01000016">
    <property type="protein sequence ID" value="SET83440.1"/>
    <property type="molecule type" value="Genomic_DNA"/>
</dbReference>
<organism evidence="3 4">
    <name type="scientific">Enterocloster lavalensis</name>
    <dbReference type="NCBI Taxonomy" id="460384"/>
    <lineage>
        <taxon>Bacteria</taxon>
        <taxon>Bacillati</taxon>
        <taxon>Bacillota</taxon>
        <taxon>Clostridia</taxon>
        <taxon>Lachnospirales</taxon>
        <taxon>Lachnospiraceae</taxon>
        <taxon>Enterocloster</taxon>
    </lineage>
</organism>
<feature type="transmembrane region" description="Helical" evidence="1">
    <location>
        <begin position="36"/>
        <end position="56"/>
    </location>
</feature>
<evidence type="ECO:0000256" key="1">
    <source>
        <dbReference type="SAM" id="Phobius"/>
    </source>
</evidence>
<dbReference type="Gene3D" id="3.30.565.10">
    <property type="entry name" value="Histidine kinase-like ATPase, C-terminal domain"/>
    <property type="match status" value="1"/>
</dbReference>
<dbReference type="Pfam" id="PF14501">
    <property type="entry name" value="HATPase_c_5"/>
    <property type="match status" value="1"/>
</dbReference>
<evidence type="ECO:0000313" key="3">
    <source>
        <dbReference type="EMBL" id="SET83440.1"/>
    </source>
</evidence>
<gene>
    <name evidence="3" type="ORF">SAMN05216313_11641</name>
</gene>
<dbReference type="PANTHER" id="PTHR40448:SF1">
    <property type="entry name" value="TWO-COMPONENT SENSOR HISTIDINE KINASE"/>
    <property type="match status" value="1"/>
</dbReference>
<dbReference type="STRING" id="460384.SAMN05216313_11641"/>
<dbReference type="InterPro" id="IPR036890">
    <property type="entry name" value="HATPase_C_sf"/>
</dbReference>
<dbReference type="AlphaFoldDB" id="A0A1I0HK22"/>
<dbReference type="CDD" id="cd16935">
    <property type="entry name" value="HATPase_AgrC-ComD-like"/>
    <property type="match status" value="1"/>
</dbReference>
<dbReference type="PANTHER" id="PTHR40448">
    <property type="entry name" value="TWO-COMPONENT SENSOR HISTIDINE KINASE"/>
    <property type="match status" value="1"/>
</dbReference>
<reference evidence="4" key="1">
    <citation type="submission" date="2016-10" db="EMBL/GenBank/DDBJ databases">
        <authorList>
            <person name="Varghese N."/>
            <person name="Submissions S."/>
        </authorList>
    </citation>
    <scope>NUCLEOTIDE SEQUENCE [LARGE SCALE GENOMIC DNA]</scope>
    <source>
        <strain evidence="4">NLAE-zl-G277</strain>
    </source>
</reference>
<dbReference type="RefSeq" id="WP_092365433.1">
    <property type="nucleotide sequence ID" value="NZ_DAINWJ010000097.1"/>
</dbReference>
<feature type="transmembrane region" description="Helical" evidence="1">
    <location>
        <begin position="194"/>
        <end position="219"/>
    </location>
</feature>
<keyword evidence="1" id="KW-0812">Transmembrane</keyword>
<accession>A0A1I0HK22</accession>
<keyword evidence="4" id="KW-1185">Reference proteome</keyword>
<keyword evidence="1" id="KW-1133">Transmembrane helix</keyword>
<feature type="transmembrane region" description="Helical" evidence="1">
    <location>
        <begin position="163"/>
        <end position="182"/>
    </location>
</feature>
<evidence type="ECO:0000259" key="2">
    <source>
        <dbReference type="Pfam" id="PF14501"/>
    </source>
</evidence>